<dbReference type="Gene3D" id="1.10.10.60">
    <property type="entry name" value="Homeodomain-like"/>
    <property type="match status" value="1"/>
</dbReference>
<dbReference type="AlphaFoldDB" id="A0A1G8WZB8"/>
<evidence type="ECO:0000256" key="1">
    <source>
        <dbReference type="ARBA" id="ARBA00022491"/>
    </source>
</evidence>
<dbReference type="STRING" id="407036.SAMN05216243_1071"/>
<keyword evidence="2 3" id="KW-0238">DNA-binding</keyword>
<keyword evidence="1" id="KW-0678">Repressor</keyword>
<evidence type="ECO:0000313" key="6">
    <source>
        <dbReference type="Proteomes" id="UP000198694"/>
    </source>
</evidence>
<dbReference type="InterPro" id="IPR009057">
    <property type="entry name" value="Homeodomain-like_sf"/>
</dbReference>
<name>A0A1G8WZB8_9BACI</name>
<feature type="DNA-binding region" description="H-T-H motif" evidence="3">
    <location>
        <begin position="33"/>
        <end position="52"/>
    </location>
</feature>
<dbReference type="EMBL" id="FNFL01000001">
    <property type="protein sequence ID" value="SDJ83561.1"/>
    <property type="molecule type" value="Genomic_DNA"/>
</dbReference>
<evidence type="ECO:0000256" key="3">
    <source>
        <dbReference type="PROSITE-ProRule" id="PRU00335"/>
    </source>
</evidence>
<dbReference type="PROSITE" id="PS01081">
    <property type="entry name" value="HTH_TETR_1"/>
    <property type="match status" value="1"/>
</dbReference>
<feature type="domain" description="HTH tetR-type" evidence="4">
    <location>
        <begin position="10"/>
        <end position="70"/>
    </location>
</feature>
<keyword evidence="6" id="KW-1185">Reference proteome</keyword>
<dbReference type="GO" id="GO:0003677">
    <property type="term" value="F:DNA binding"/>
    <property type="evidence" value="ECO:0007669"/>
    <property type="project" value="UniProtKB-UniRule"/>
</dbReference>
<accession>A0A1G8WZB8</accession>
<evidence type="ECO:0000313" key="5">
    <source>
        <dbReference type="EMBL" id="SDJ83561.1"/>
    </source>
</evidence>
<dbReference type="SUPFAM" id="SSF46689">
    <property type="entry name" value="Homeodomain-like"/>
    <property type="match status" value="1"/>
</dbReference>
<dbReference type="InterPro" id="IPR001647">
    <property type="entry name" value="HTH_TetR"/>
</dbReference>
<dbReference type="InterPro" id="IPR023772">
    <property type="entry name" value="DNA-bd_HTH_TetR-type_CS"/>
</dbReference>
<dbReference type="InterPro" id="IPR050624">
    <property type="entry name" value="HTH-type_Tx_Regulator"/>
</dbReference>
<dbReference type="Pfam" id="PF00440">
    <property type="entry name" value="TetR_N"/>
    <property type="match status" value="1"/>
</dbReference>
<dbReference type="PRINTS" id="PR00455">
    <property type="entry name" value="HTHTETR"/>
</dbReference>
<dbReference type="Gene3D" id="1.10.357.10">
    <property type="entry name" value="Tetracycline Repressor, domain 2"/>
    <property type="match status" value="1"/>
</dbReference>
<gene>
    <name evidence="5" type="ORF">SAMN05216243_1071</name>
</gene>
<dbReference type="OrthoDB" id="9780939at2"/>
<dbReference type="RefSeq" id="WP_093211718.1">
    <property type="nucleotide sequence ID" value="NZ_FNFL01000001.1"/>
</dbReference>
<sequence length="207" mass="24529">MTKTFSNLEETKQQRIISAALKEFAENGFEQASTNRIVKEAGIGKGMLFYYFTNKQELFHYLVQYSLNIFMDDYIKKIDISERDFIERWKQAAQLKMQAFAKYPNAINFTGMLLLSDEVQLPDYLEAKFDELRKTGYAMLYDNIDVSLFREGIDVEKAFQLIRWSIDGYQNELTNQLKGKKFSSVDFDPYWEEFYAYLDVLKTCYYD</sequence>
<dbReference type="PANTHER" id="PTHR43479">
    <property type="entry name" value="ACREF/ENVCD OPERON REPRESSOR-RELATED"/>
    <property type="match status" value="1"/>
</dbReference>
<dbReference type="SUPFAM" id="SSF48498">
    <property type="entry name" value="Tetracyclin repressor-like, C-terminal domain"/>
    <property type="match status" value="1"/>
</dbReference>
<dbReference type="PROSITE" id="PS50977">
    <property type="entry name" value="HTH_TETR_2"/>
    <property type="match status" value="1"/>
</dbReference>
<dbReference type="Proteomes" id="UP000198694">
    <property type="component" value="Unassembled WGS sequence"/>
</dbReference>
<dbReference type="PANTHER" id="PTHR43479:SF11">
    <property type="entry name" value="ACREF_ENVCD OPERON REPRESSOR-RELATED"/>
    <property type="match status" value="1"/>
</dbReference>
<proteinExistence type="predicted"/>
<reference evidence="5 6" key="1">
    <citation type="submission" date="2016-10" db="EMBL/GenBank/DDBJ databases">
        <authorList>
            <person name="de Groot N.N."/>
        </authorList>
    </citation>
    <scope>NUCLEOTIDE SEQUENCE [LARGE SCALE GENOMIC DNA]</scope>
    <source>
        <strain evidence="5 6">CGMCC 1.6502</strain>
    </source>
</reference>
<dbReference type="InterPro" id="IPR036271">
    <property type="entry name" value="Tet_transcr_reg_TetR-rel_C_sf"/>
</dbReference>
<evidence type="ECO:0000259" key="4">
    <source>
        <dbReference type="PROSITE" id="PS50977"/>
    </source>
</evidence>
<protein>
    <submittedName>
        <fullName evidence="5">DNA-binding transcriptional regulator, AcrR family</fullName>
    </submittedName>
</protein>
<organism evidence="5 6">
    <name type="scientific">Sediminibacillus albus</name>
    <dbReference type="NCBI Taxonomy" id="407036"/>
    <lineage>
        <taxon>Bacteria</taxon>
        <taxon>Bacillati</taxon>
        <taxon>Bacillota</taxon>
        <taxon>Bacilli</taxon>
        <taxon>Bacillales</taxon>
        <taxon>Bacillaceae</taxon>
        <taxon>Sediminibacillus</taxon>
    </lineage>
</organism>
<evidence type="ECO:0000256" key="2">
    <source>
        <dbReference type="ARBA" id="ARBA00023125"/>
    </source>
</evidence>